<evidence type="ECO:0000313" key="2">
    <source>
        <dbReference type="EMBL" id="KAJ8883344.1"/>
    </source>
</evidence>
<name>A0ABQ9HGH8_9NEOP</name>
<keyword evidence="3" id="KW-1185">Reference proteome</keyword>
<accession>A0ABQ9HGH8</accession>
<gene>
    <name evidence="2" type="ORF">PR048_015187</name>
</gene>
<feature type="compositionally biased region" description="Basic and acidic residues" evidence="1">
    <location>
        <begin position="288"/>
        <end position="297"/>
    </location>
</feature>
<evidence type="ECO:0000256" key="1">
    <source>
        <dbReference type="SAM" id="MobiDB-lite"/>
    </source>
</evidence>
<proteinExistence type="predicted"/>
<reference evidence="2 3" key="1">
    <citation type="submission" date="2023-02" db="EMBL/GenBank/DDBJ databases">
        <title>LHISI_Scaffold_Assembly.</title>
        <authorList>
            <person name="Stuart O.P."/>
            <person name="Cleave R."/>
            <person name="Magrath M.J.L."/>
            <person name="Mikheyev A.S."/>
        </authorList>
    </citation>
    <scope>NUCLEOTIDE SEQUENCE [LARGE SCALE GENOMIC DNA]</scope>
    <source>
        <strain evidence="2">Daus_M_001</strain>
        <tissue evidence="2">Leg muscle</tissue>
    </source>
</reference>
<comment type="caution">
    <text evidence="2">The sequence shown here is derived from an EMBL/GenBank/DDBJ whole genome shotgun (WGS) entry which is preliminary data.</text>
</comment>
<dbReference type="EMBL" id="JARBHB010000005">
    <property type="protein sequence ID" value="KAJ8883344.1"/>
    <property type="molecule type" value="Genomic_DNA"/>
</dbReference>
<organism evidence="2 3">
    <name type="scientific">Dryococelus australis</name>
    <dbReference type="NCBI Taxonomy" id="614101"/>
    <lineage>
        <taxon>Eukaryota</taxon>
        <taxon>Metazoa</taxon>
        <taxon>Ecdysozoa</taxon>
        <taxon>Arthropoda</taxon>
        <taxon>Hexapoda</taxon>
        <taxon>Insecta</taxon>
        <taxon>Pterygota</taxon>
        <taxon>Neoptera</taxon>
        <taxon>Polyneoptera</taxon>
        <taxon>Phasmatodea</taxon>
        <taxon>Verophasmatodea</taxon>
        <taxon>Anareolatae</taxon>
        <taxon>Phasmatidae</taxon>
        <taxon>Eurycanthinae</taxon>
        <taxon>Dryococelus</taxon>
    </lineage>
</organism>
<feature type="region of interest" description="Disordered" evidence="1">
    <location>
        <begin position="286"/>
        <end position="325"/>
    </location>
</feature>
<dbReference type="Proteomes" id="UP001159363">
    <property type="component" value="Chromosome 4"/>
</dbReference>
<protein>
    <submittedName>
        <fullName evidence="2">Uncharacterized protein</fullName>
    </submittedName>
</protein>
<sequence>MITKSGDTVWHCRSESIVYGEEAILSSFLRVSSLPRTLHALLSPLRGRGGAVFRLRAFHLDEPGSIPGGVAPRFPHVGIVPDVATGRWVFSGISLLSPPLHSGGAPYLASIDSDMARQELSTFMHYSDHARAAMISDVENLWLWSPTRGNRSAWSLVLRVGRKAVQRWDTEIGCAQPASSIYLIFSLYRDIPGAVTKSRWQEILPILIVNHTELFWGIVLSLRDKRFQALRPANPTDGEILSSSSIRFRLILACVTEDQWSAKIWAALNIRALRIDEGEVSAGVQGRGKREIPEKTRRPVASFGTIPQGKNPGAIPQGTEPGSPR</sequence>
<evidence type="ECO:0000313" key="3">
    <source>
        <dbReference type="Proteomes" id="UP001159363"/>
    </source>
</evidence>